<evidence type="ECO:0000256" key="1">
    <source>
        <dbReference type="ARBA" id="ARBA00004496"/>
    </source>
</evidence>
<dbReference type="Proteomes" id="UP000503297">
    <property type="component" value="Chromosome"/>
</dbReference>
<evidence type="ECO:0000256" key="2">
    <source>
        <dbReference type="ARBA" id="ARBA00018787"/>
    </source>
</evidence>
<keyword evidence="3" id="KW-0963">Cytoplasm</keyword>
<accession>A0A6M8JAT9</accession>
<dbReference type="EMBL" id="CP053716">
    <property type="protein sequence ID" value="QKF07932.1"/>
    <property type="molecule type" value="Genomic_DNA"/>
</dbReference>
<dbReference type="InterPro" id="IPR007793">
    <property type="entry name" value="DivIVA_fam"/>
</dbReference>
<dbReference type="AlphaFoldDB" id="A0A6M8JAT9"/>
<comment type="subcellular location">
    <subcellularLocation>
        <location evidence="1">Cytoplasm</location>
    </subcellularLocation>
</comment>
<evidence type="ECO:0000256" key="4">
    <source>
        <dbReference type="ARBA" id="ARBA00022618"/>
    </source>
</evidence>
<dbReference type="GO" id="GO:0051301">
    <property type="term" value="P:cell division"/>
    <property type="evidence" value="ECO:0007669"/>
    <property type="project" value="UniProtKB-KW"/>
</dbReference>
<evidence type="ECO:0000313" key="8">
    <source>
        <dbReference type="EMBL" id="QKF07932.1"/>
    </source>
</evidence>
<dbReference type="Pfam" id="PF05103">
    <property type="entry name" value="DivIVA"/>
    <property type="match status" value="2"/>
</dbReference>
<protein>
    <recommendedName>
        <fullName evidence="2">Cell wall synthesis protein Wag31</fullName>
    </recommendedName>
    <alternativeName>
        <fullName evidence="7">Antigen 84</fullName>
    </alternativeName>
</protein>
<keyword evidence="6" id="KW-0131">Cell cycle</keyword>
<keyword evidence="4" id="KW-0132">Cell division</keyword>
<reference evidence="9" key="1">
    <citation type="submission" date="2020-05" db="EMBL/GenBank/DDBJ databases">
        <title>Novel species in genus Nocardioides.</title>
        <authorList>
            <person name="Zhang G."/>
        </authorList>
    </citation>
    <scope>NUCLEOTIDE SEQUENCE [LARGE SCALE GENOMIC DNA]</scope>
    <source>
        <strain evidence="9">zg-1050</strain>
    </source>
</reference>
<dbReference type="GO" id="GO:0005737">
    <property type="term" value="C:cytoplasm"/>
    <property type="evidence" value="ECO:0007669"/>
    <property type="project" value="UniProtKB-SubCell"/>
</dbReference>
<name>A0A6M8JAT9_9ACTN</name>
<evidence type="ECO:0000256" key="7">
    <source>
        <dbReference type="ARBA" id="ARBA00031737"/>
    </source>
</evidence>
<sequence>MAITSEDIQKQRFSIDRKGYNVDEVDVFLTCVADELDALHGQISSLKAQLEEARSQVADPGVTQAVAPVAPAAPVPPVVAPVAAPAPEPVSEDAAALQQRLADLESKLAEKVANDTAISQALIVAQRSADDIVSNARSQATTIVNEADAEAERIVHRAEAERDKVIEATRVLEDAREEVRVEYRTMLADFITDASRKLNEVDEHAPNRAAARATLDQVAPAPQAIDGATAGFAPAPAAAAAGAYAPAQPAPYFEKDLSGFGDADQAFDFDDPD</sequence>
<dbReference type="NCBIfam" id="TIGR03544">
    <property type="entry name" value="DivI1A_domain"/>
    <property type="match status" value="1"/>
</dbReference>
<proteinExistence type="predicted"/>
<dbReference type="InterPro" id="IPR019933">
    <property type="entry name" value="DivIVA_domain"/>
</dbReference>
<dbReference type="Gene3D" id="1.20.5.620">
    <property type="entry name" value="F1F0 ATP synthase subunit B, membrane domain"/>
    <property type="match status" value="1"/>
</dbReference>
<evidence type="ECO:0000313" key="9">
    <source>
        <dbReference type="Proteomes" id="UP000503297"/>
    </source>
</evidence>
<dbReference type="PANTHER" id="PTHR35794:SF1">
    <property type="entry name" value="CELL CYCLE PROTEIN GPSB"/>
    <property type="match status" value="1"/>
</dbReference>
<keyword evidence="9" id="KW-1185">Reference proteome</keyword>
<keyword evidence="5" id="KW-0175">Coiled coil</keyword>
<organism evidence="8 9">
    <name type="scientific">Berryella wangjianweii</name>
    <dbReference type="NCBI Taxonomy" id="2734634"/>
    <lineage>
        <taxon>Bacteria</taxon>
        <taxon>Bacillati</taxon>
        <taxon>Actinomycetota</taxon>
        <taxon>Coriobacteriia</taxon>
        <taxon>Eggerthellales</taxon>
        <taxon>Eggerthellaceae</taxon>
        <taxon>Berryella</taxon>
    </lineage>
</organism>
<dbReference type="Gene3D" id="6.10.250.660">
    <property type="match status" value="1"/>
</dbReference>
<dbReference type="KEGG" id="bwa:HLV38_07350"/>
<evidence type="ECO:0000256" key="6">
    <source>
        <dbReference type="ARBA" id="ARBA00023306"/>
    </source>
</evidence>
<gene>
    <name evidence="8" type="ORF">HLV38_07350</name>
</gene>
<dbReference type="RefSeq" id="WP_172165873.1">
    <property type="nucleotide sequence ID" value="NZ_CP053716.1"/>
</dbReference>
<evidence type="ECO:0000256" key="3">
    <source>
        <dbReference type="ARBA" id="ARBA00022490"/>
    </source>
</evidence>
<dbReference type="PANTHER" id="PTHR35794">
    <property type="entry name" value="CELL DIVISION PROTEIN DIVIVA"/>
    <property type="match status" value="1"/>
</dbReference>
<evidence type="ECO:0000256" key="5">
    <source>
        <dbReference type="ARBA" id="ARBA00023054"/>
    </source>
</evidence>